<dbReference type="InterPro" id="IPR001328">
    <property type="entry name" value="Pept_tRNA_hydro"/>
</dbReference>
<dbReference type="GO" id="GO:0004045">
    <property type="term" value="F:peptidyl-tRNA hydrolase activity"/>
    <property type="evidence" value="ECO:0007669"/>
    <property type="project" value="UniProtKB-UniRule"/>
</dbReference>
<evidence type="ECO:0000313" key="11">
    <source>
        <dbReference type="Proteomes" id="UP000178703"/>
    </source>
</evidence>
<keyword evidence="2 7" id="KW-0820">tRNA-binding</keyword>
<dbReference type="Proteomes" id="UP000178703">
    <property type="component" value="Unassembled WGS sequence"/>
</dbReference>
<comment type="subcellular location">
    <subcellularLocation>
        <location evidence="7">Cytoplasm</location>
    </subcellularLocation>
</comment>
<dbReference type="GO" id="GO:0072344">
    <property type="term" value="P:rescue of stalled ribosome"/>
    <property type="evidence" value="ECO:0007669"/>
    <property type="project" value="UniProtKB-UniRule"/>
</dbReference>
<evidence type="ECO:0000256" key="1">
    <source>
        <dbReference type="ARBA" id="ARBA00013260"/>
    </source>
</evidence>
<evidence type="ECO:0000256" key="9">
    <source>
        <dbReference type="RuleBase" id="RU004320"/>
    </source>
</evidence>
<dbReference type="STRING" id="1801668.A3D46_00675"/>
<keyword evidence="3 7" id="KW-0378">Hydrolase</keyword>
<proteinExistence type="inferred from homology"/>
<evidence type="ECO:0000256" key="7">
    <source>
        <dbReference type="HAMAP-Rule" id="MF_00083"/>
    </source>
</evidence>
<feature type="binding site" evidence="7">
    <location>
        <position position="47"/>
    </location>
    <ligand>
        <name>tRNA</name>
        <dbReference type="ChEBI" id="CHEBI:17843"/>
    </ligand>
</feature>
<evidence type="ECO:0000256" key="8">
    <source>
        <dbReference type="RuleBase" id="RU000673"/>
    </source>
</evidence>
<name>A0A1G2E7E5_9BACT</name>
<evidence type="ECO:0000256" key="4">
    <source>
        <dbReference type="ARBA" id="ARBA00022884"/>
    </source>
</evidence>
<sequence>MILITGLGNPGKEYEKTRHNVGFRVIDELAKEKPNDIVLLKPQTFMNNSGEAVSKAVNFYKIKPADLWVIHDDIDLLLGELKISKNRGSAGHKGVDSIIKKLGTRDFNRVRIGICPAEGKPEAVEKFVLQNFTKTEEKIIQEIIPKIIDLLKSDVNKLTSTS</sequence>
<protein>
    <recommendedName>
        <fullName evidence="6 7">Peptidyl-tRNA hydrolase</fullName>
        <shortName evidence="7">Pth</shortName>
        <ecNumber evidence="1 7">3.1.1.29</ecNumber>
    </recommendedName>
</protein>
<comment type="similarity">
    <text evidence="5 7 9">Belongs to the PTH family.</text>
</comment>
<gene>
    <name evidence="7" type="primary">pth</name>
    <name evidence="10" type="ORF">A3D46_00675</name>
</gene>
<dbReference type="NCBIfam" id="TIGR00447">
    <property type="entry name" value="pth"/>
    <property type="match status" value="1"/>
</dbReference>
<evidence type="ECO:0000256" key="5">
    <source>
        <dbReference type="ARBA" id="ARBA00038063"/>
    </source>
</evidence>
<dbReference type="GO" id="GO:0005737">
    <property type="term" value="C:cytoplasm"/>
    <property type="evidence" value="ECO:0007669"/>
    <property type="project" value="UniProtKB-SubCell"/>
</dbReference>
<feature type="active site" description="Proton acceptor" evidence="7">
    <location>
        <position position="19"/>
    </location>
</feature>
<comment type="function">
    <text evidence="7">Catalyzes the release of premature peptidyl moieties from peptidyl-tRNA molecules trapped in stalled 50S ribosomal subunits, and thus maintains levels of free tRNAs and 50S ribosomes.</text>
</comment>
<comment type="caution">
    <text evidence="10">The sequence shown here is derived from an EMBL/GenBank/DDBJ whole genome shotgun (WGS) entry which is preliminary data.</text>
</comment>
<organism evidence="10 11">
    <name type="scientific">Candidatus Nealsonbacteria bacterium RIFCSPHIGHO2_02_FULL_43_13</name>
    <dbReference type="NCBI Taxonomy" id="1801668"/>
    <lineage>
        <taxon>Bacteria</taxon>
        <taxon>Candidatus Nealsoniibacteriota</taxon>
    </lineage>
</organism>
<dbReference type="CDD" id="cd00462">
    <property type="entry name" value="PTH"/>
    <property type="match status" value="1"/>
</dbReference>
<comment type="caution">
    <text evidence="7">Lacks conserved residue(s) required for the propagation of feature annotation.</text>
</comment>
<dbReference type="SUPFAM" id="SSF53178">
    <property type="entry name" value="Peptidyl-tRNA hydrolase-like"/>
    <property type="match status" value="1"/>
</dbReference>
<dbReference type="Pfam" id="PF01195">
    <property type="entry name" value="Pept_tRNA_hydro"/>
    <property type="match status" value="2"/>
</dbReference>
<dbReference type="InterPro" id="IPR036416">
    <property type="entry name" value="Pept_tRNA_hydro_sf"/>
</dbReference>
<dbReference type="AlphaFoldDB" id="A0A1G2E7E5"/>
<comment type="catalytic activity">
    <reaction evidence="7 8">
        <text>an N-acyl-L-alpha-aminoacyl-tRNA + H2O = an N-acyl-L-amino acid + a tRNA + H(+)</text>
        <dbReference type="Rhea" id="RHEA:54448"/>
        <dbReference type="Rhea" id="RHEA-COMP:10123"/>
        <dbReference type="Rhea" id="RHEA-COMP:13883"/>
        <dbReference type="ChEBI" id="CHEBI:15377"/>
        <dbReference type="ChEBI" id="CHEBI:15378"/>
        <dbReference type="ChEBI" id="CHEBI:59874"/>
        <dbReference type="ChEBI" id="CHEBI:78442"/>
        <dbReference type="ChEBI" id="CHEBI:138191"/>
        <dbReference type="EC" id="3.1.1.29"/>
    </reaction>
</comment>
<dbReference type="PANTHER" id="PTHR17224">
    <property type="entry name" value="PEPTIDYL-TRNA HYDROLASE"/>
    <property type="match status" value="1"/>
</dbReference>
<dbReference type="InterPro" id="IPR018171">
    <property type="entry name" value="Pept_tRNA_hydro_CS"/>
</dbReference>
<keyword evidence="7" id="KW-0963">Cytoplasm</keyword>
<comment type="subunit">
    <text evidence="7">Monomer.</text>
</comment>
<dbReference type="HAMAP" id="MF_00083">
    <property type="entry name" value="Pept_tRNA_hydro_bact"/>
    <property type="match status" value="1"/>
</dbReference>
<dbReference type="EC" id="3.1.1.29" evidence="1 7"/>
<evidence type="ECO:0000256" key="6">
    <source>
        <dbReference type="ARBA" id="ARBA00050038"/>
    </source>
</evidence>
<feature type="site" description="Stabilizes the basic form of H active site to accept a proton" evidence="7">
    <location>
        <position position="72"/>
    </location>
</feature>
<accession>A0A1G2E7E5</accession>
<evidence type="ECO:0000313" key="10">
    <source>
        <dbReference type="EMBL" id="OGZ21766.1"/>
    </source>
</evidence>
<evidence type="ECO:0000256" key="3">
    <source>
        <dbReference type="ARBA" id="ARBA00022801"/>
    </source>
</evidence>
<dbReference type="PANTHER" id="PTHR17224:SF1">
    <property type="entry name" value="PEPTIDYL-TRNA HYDROLASE"/>
    <property type="match status" value="1"/>
</dbReference>
<dbReference type="GO" id="GO:0000049">
    <property type="term" value="F:tRNA binding"/>
    <property type="evidence" value="ECO:0007669"/>
    <property type="project" value="UniProtKB-UniRule"/>
</dbReference>
<evidence type="ECO:0000256" key="2">
    <source>
        <dbReference type="ARBA" id="ARBA00022555"/>
    </source>
</evidence>
<feature type="binding site" evidence="7">
    <location>
        <position position="14"/>
    </location>
    <ligand>
        <name>tRNA</name>
        <dbReference type="ChEBI" id="CHEBI:17843"/>
    </ligand>
</feature>
<keyword evidence="4 7" id="KW-0694">RNA-binding</keyword>
<feature type="site" description="Discriminates between blocked and unblocked aminoacyl-tRNA" evidence="7">
    <location>
        <position position="9"/>
    </location>
</feature>
<dbReference type="EMBL" id="MHMD01000016">
    <property type="protein sequence ID" value="OGZ21766.1"/>
    <property type="molecule type" value="Genomic_DNA"/>
</dbReference>
<feature type="binding site" evidence="7">
    <location>
        <position position="45"/>
    </location>
    <ligand>
        <name>tRNA</name>
        <dbReference type="ChEBI" id="CHEBI:17843"/>
    </ligand>
</feature>
<reference evidence="10 11" key="1">
    <citation type="journal article" date="2016" name="Nat. Commun.">
        <title>Thousands of microbial genomes shed light on interconnected biogeochemical processes in an aquifer system.</title>
        <authorList>
            <person name="Anantharaman K."/>
            <person name="Brown C.T."/>
            <person name="Hug L.A."/>
            <person name="Sharon I."/>
            <person name="Castelle C.J."/>
            <person name="Probst A.J."/>
            <person name="Thomas B.C."/>
            <person name="Singh A."/>
            <person name="Wilkins M.J."/>
            <person name="Karaoz U."/>
            <person name="Brodie E.L."/>
            <person name="Williams K.H."/>
            <person name="Hubbard S.S."/>
            <person name="Banfield J.F."/>
        </authorList>
    </citation>
    <scope>NUCLEOTIDE SEQUENCE [LARGE SCALE GENOMIC DNA]</scope>
</reference>
<dbReference type="PROSITE" id="PS01195">
    <property type="entry name" value="PEPT_TRNA_HYDROL_1"/>
    <property type="match status" value="1"/>
</dbReference>
<comment type="function">
    <text evidence="7">Hydrolyzes ribosome-free peptidyl-tRNAs (with 1 or more amino acids incorporated), which drop off the ribosome during protein synthesis, or as a result of ribosome stalling.</text>
</comment>
<dbReference type="Gene3D" id="3.40.50.1470">
    <property type="entry name" value="Peptidyl-tRNA hydrolase"/>
    <property type="match status" value="1"/>
</dbReference>
<dbReference type="GO" id="GO:0006515">
    <property type="term" value="P:protein quality control for misfolded or incompletely synthesized proteins"/>
    <property type="evidence" value="ECO:0007669"/>
    <property type="project" value="UniProtKB-UniRule"/>
</dbReference>